<feature type="compositionally biased region" description="Basic and acidic residues" evidence="2">
    <location>
        <begin position="873"/>
        <end position="886"/>
    </location>
</feature>
<feature type="region of interest" description="Disordered" evidence="2">
    <location>
        <begin position="622"/>
        <end position="651"/>
    </location>
</feature>
<comment type="caution">
    <text evidence="4">The sequence shown here is derived from an EMBL/GenBank/DDBJ whole genome shotgun (WGS) entry which is preliminary data.</text>
</comment>
<keyword evidence="5" id="KW-1185">Reference proteome</keyword>
<dbReference type="InterPro" id="IPR050300">
    <property type="entry name" value="GDXG_lipolytic_enzyme"/>
</dbReference>
<feature type="domain" description="Alpha/beta hydrolase fold-3" evidence="3">
    <location>
        <begin position="147"/>
        <end position="259"/>
    </location>
</feature>
<gene>
    <name evidence="4" type="ORF">LTR84_008291</name>
</gene>
<evidence type="ECO:0000313" key="5">
    <source>
        <dbReference type="Proteomes" id="UP001358417"/>
    </source>
</evidence>
<feature type="compositionally biased region" description="Polar residues" evidence="2">
    <location>
        <begin position="1011"/>
        <end position="1030"/>
    </location>
</feature>
<dbReference type="RefSeq" id="XP_064702079.1">
    <property type="nucleotide sequence ID" value="XM_064851838.1"/>
</dbReference>
<dbReference type="PANTHER" id="PTHR48081">
    <property type="entry name" value="AB HYDROLASE SUPERFAMILY PROTEIN C4A8.06C"/>
    <property type="match status" value="1"/>
</dbReference>
<evidence type="ECO:0000313" key="4">
    <source>
        <dbReference type="EMBL" id="KAK5046488.1"/>
    </source>
</evidence>
<feature type="compositionally biased region" description="Basic and acidic residues" evidence="2">
    <location>
        <begin position="985"/>
        <end position="1010"/>
    </location>
</feature>
<protein>
    <recommendedName>
        <fullName evidence="3">Alpha/beta hydrolase fold-3 domain-containing protein</fullName>
    </recommendedName>
</protein>
<sequence length="1063" mass="117354">MPITTVGVGAAVTPTVVKTYISHYTNRKSRREKPTAHISYDEGLHLIRSFLNYASHHTVEDLQAFTSQWVPNPSWVRTENVVIPTIHIKKAAEAIIAQLGPQGIHEVGGKKWWQWRPKDDDLKAEWIEMRAHYNEQKKKGGRSRRIMLYIHGGAYFFGSVDEHRYQMQRHARKLKARVFAPRYRLAPQFPFPCALQDCLAAYLYLLSIHDPSEIILAGDSAGGGMVVSILCILRDRGVPLPAGAILISPWVDLTHSFPSLVGSNDFDYIPPHGFMHKPSLSWPPPTDDEKCYIQEAAESNKKTKQSPKSQLKPAFSEQKASGEVQEQDKEPFPALQAPIDDTNGVKTTHSLYLSVQLDGKQVTLKEQIQMYTTNQLLKHPLVSPVLQPSLGGLPPLLILTGGGEVLRDEQIYLAHKAANPSKYPLGDAYRSIYDPDNTLLNKYKPTPVHLQVWEDLCHVAPTLSFTRPAKFMYRSIAQFGAWALARAQRRAIEIVDDDNISIISSRSGSDSEEIDSSTDSLTKHKLDLNTITGSVGRAGDAIPTFVNNMIRERVDRSGRIYRLADVSDLPALQLGPNQVGIVKPGPVQKWLQAKKSWDEKYASTRRKVQKERIRVLASGEIRPNEIGENPPPSALASRRTDKGPISKKPRKSYGLAMWSGWGSKHDEATLKREEEAVEMEKEERSQPIEVTSQDTQTNVHDGRAEINPVANIPHPSTTRHQSSSRHRSSSGRRRKTYDSGSQGGRRRTVTVTDAGQTEAMDLPALPVSTVVPDDLSSQQSKSKSIGATTDPTPIPSFTFTSNTPLESTIESPETELLSAGFIPKFKTASHLRDDSAGSGPASEVASIMTSRSGVMADDASTRAVFAVPGVLSSKDRNLTDGTDDRSLAPTTRPTSPLVNETRSVFSDLDGPTSDNFDTVPSPTTTSRLGITGSDTPRSQRSLERLRSHQQDEGMGRMDPLRSPSAIAVVRVEGISDLVEGVPENKNSESMERDGLSENVHLSDRANDARNGEQQSTTDSETSVKDTTFSEADSLTVAAKQGVSDRPKLYDRVDTKFETALEKL</sequence>
<dbReference type="InterPro" id="IPR029058">
    <property type="entry name" value="AB_hydrolase_fold"/>
</dbReference>
<dbReference type="SUPFAM" id="SSF53474">
    <property type="entry name" value="alpha/beta-Hydrolases"/>
    <property type="match status" value="1"/>
</dbReference>
<feature type="compositionally biased region" description="Polar residues" evidence="2">
    <location>
        <begin position="912"/>
        <end position="939"/>
    </location>
</feature>
<name>A0AAV9MZV9_9EURO</name>
<dbReference type="Gene3D" id="3.40.50.1820">
    <property type="entry name" value="alpha/beta hydrolase"/>
    <property type="match status" value="2"/>
</dbReference>
<dbReference type="Proteomes" id="UP001358417">
    <property type="component" value="Unassembled WGS sequence"/>
</dbReference>
<organism evidence="4 5">
    <name type="scientific">Exophiala bonariae</name>
    <dbReference type="NCBI Taxonomy" id="1690606"/>
    <lineage>
        <taxon>Eukaryota</taxon>
        <taxon>Fungi</taxon>
        <taxon>Dikarya</taxon>
        <taxon>Ascomycota</taxon>
        <taxon>Pezizomycotina</taxon>
        <taxon>Eurotiomycetes</taxon>
        <taxon>Chaetothyriomycetidae</taxon>
        <taxon>Chaetothyriales</taxon>
        <taxon>Herpotrichiellaceae</taxon>
        <taxon>Exophiala</taxon>
    </lineage>
</organism>
<dbReference type="GeneID" id="89976455"/>
<feature type="region of interest" description="Disordered" evidence="2">
    <location>
        <begin position="979"/>
        <end position="1030"/>
    </location>
</feature>
<evidence type="ECO:0000256" key="1">
    <source>
        <dbReference type="ARBA" id="ARBA00022801"/>
    </source>
</evidence>
<dbReference type="Pfam" id="PF07859">
    <property type="entry name" value="Abhydrolase_3"/>
    <property type="match status" value="2"/>
</dbReference>
<feature type="compositionally biased region" description="Polar residues" evidence="2">
    <location>
        <begin position="888"/>
        <end position="904"/>
    </location>
</feature>
<dbReference type="GO" id="GO:0016787">
    <property type="term" value="F:hydrolase activity"/>
    <property type="evidence" value="ECO:0007669"/>
    <property type="project" value="UniProtKB-KW"/>
</dbReference>
<evidence type="ECO:0000256" key="2">
    <source>
        <dbReference type="SAM" id="MobiDB-lite"/>
    </source>
</evidence>
<evidence type="ECO:0000259" key="3">
    <source>
        <dbReference type="Pfam" id="PF07859"/>
    </source>
</evidence>
<feature type="compositionally biased region" description="Basic and acidic residues" evidence="2">
    <location>
        <begin position="940"/>
        <end position="959"/>
    </location>
</feature>
<feature type="region of interest" description="Disordered" evidence="2">
    <location>
        <begin position="298"/>
        <end position="340"/>
    </location>
</feature>
<feature type="compositionally biased region" description="Basic and acidic residues" evidence="2">
    <location>
        <begin position="665"/>
        <end position="686"/>
    </location>
</feature>
<keyword evidence="1" id="KW-0378">Hydrolase</keyword>
<dbReference type="EMBL" id="JAVRRD010000030">
    <property type="protein sequence ID" value="KAK5046488.1"/>
    <property type="molecule type" value="Genomic_DNA"/>
</dbReference>
<feature type="compositionally biased region" description="Polar residues" evidence="2">
    <location>
        <begin position="688"/>
        <end position="699"/>
    </location>
</feature>
<accession>A0AAV9MZV9</accession>
<proteinExistence type="predicted"/>
<feature type="compositionally biased region" description="Polar residues" evidence="2">
    <location>
        <begin position="785"/>
        <end position="811"/>
    </location>
</feature>
<dbReference type="InterPro" id="IPR013094">
    <property type="entry name" value="AB_hydrolase_3"/>
</dbReference>
<dbReference type="AlphaFoldDB" id="A0AAV9MZV9"/>
<dbReference type="PANTHER" id="PTHR48081:SF19">
    <property type="entry name" value="AB HYDROLASE SUPERFAMILY PROTEIN C4A8.06C"/>
    <property type="match status" value="1"/>
</dbReference>
<feature type="compositionally biased region" description="Basic residues" evidence="2">
    <location>
        <begin position="722"/>
        <end position="735"/>
    </location>
</feature>
<feature type="region of interest" description="Disordered" evidence="2">
    <location>
        <begin position="665"/>
        <end position="812"/>
    </location>
</feature>
<feature type="region of interest" description="Disordered" evidence="2">
    <location>
        <begin position="870"/>
        <end position="962"/>
    </location>
</feature>
<reference evidence="4 5" key="1">
    <citation type="submission" date="2023-08" db="EMBL/GenBank/DDBJ databases">
        <title>Black Yeasts Isolated from many extreme environments.</title>
        <authorList>
            <person name="Coleine C."/>
            <person name="Stajich J.E."/>
            <person name="Selbmann L."/>
        </authorList>
    </citation>
    <scope>NUCLEOTIDE SEQUENCE [LARGE SCALE GENOMIC DNA]</scope>
    <source>
        <strain evidence="4 5">CCFEE 5792</strain>
    </source>
</reference>
<feature type="domain" description="Alpha/beta hydrolase fold-3" evidence="3">
    <location>
        <begin position="364"/>
        <end position="418"/>
    </location>
</feature>